<name>A0ABY2WX82_9RHOB</name>
<dbReference type="RefSeq" id="WP_138865916.1">
    <property type="nucleotide sequence ID" value="NZ_VCPC01000008.1"/>
</dbReference>
<evidence type="ECO:0008006" key="3">
    <source>
        <dbReference type="Google" id="ProtNLM"/>
    </source>
</evidence>
<keyword evidence="2" id="KW-1185">Reference proteome</keyword>
<comment type="caution">
    <text evidence="1">The sequence shown here is derived from an EMBL/GenBank/DDBJ whole genome shotgun (WGS) entry which is preliminary data.</text>
</comment>
<gene>
    <name evidence="1" type="ORF">FGK64_21460</name>
</gene>
<sequence>MDLLTSPKLENNGRPTWTVYRAAEYTSILMGQKHPEKKENREGYEYHYQTFDWEVRDLWRYLNQFIELTARTRNGPKPNVEKLFKTALSAYATRRLMLRHGGNYKVRLSAVEVSQSWYLIFGEDESEDNIKKYLPRLAHPLRIINQFFEPLQNSRLRPFHSLGRTLAYQFPDSNWY</sequence>
<organism evidence="1 2">
    <name type="scientific">Arenibacterium halophilum</name>
    <dbReference type="NCBI Taxonomy" id="2583821"/>
    <lineage>
        <taxon>Bacteria</taxon>
        <taxon>Pseudomonadati</taxon>
        <taxon>Pseudomonadota</taxon>
        <taxon>Alphaproteobacteria</taxon>
        <taxon>Rhodobacterales</taxon>
        <taxon>Paracoccaceae</taxon>
        <taxon>Arenibacterium</taxon>
    </lineage>
</organism>
<accession>A0ABY2WX82</accession>
<dbReference type="EMBL" id="VCPC01000008">
    <property type="protein sequence ID" value="TMV07439.1"/>
    <property type="molecule type" value="Genomic_DNA"/>
</dbReference>
<evidence type="ECO:0000313" key="2">
    <source>
        <dbReference type="Proteomes" id="UP001191082"/>
    </source>
</evidence>
<evidence type="ECO:0000313" key="1">
    <source>
        <dbReference type="EMBL" id="TMV07439.1"/>
    </source>
</evidence>
<dbReference type="Proteomes" id="UP001191082">
    <property type="component" value="Unassembled WGS sequence"/>
</dbReference>
<proteinExistence type="predicted"/>
<reference evidence="1 2" key="1">
    <citation type="submission" date="2019-05" db="EMBL/GenBank/DDBJ databases">
        <title>Marivita sp. nov. isolated from sea sediment.</title>
        <authorList>
            <person name="Kim W."/>
        </authorList>
    </citation>
    <scope>NUCLEOTIDE SEQUENCE [LARGE SCALE GENOMIC DNA]</scope>
    <source>
        <strain evidence="1 2">CAU 1492</strain>
    </source>
</reference>
<protein>
    <recommendedName>
        <fullName evidence="3">Transposase</fullName>
    </recommendedName>
</protein>